<reference evidence="1 2" key="1">
    <citation type="submission" date="2020-08" db="EMBL/GenBank/DDBJ databases">
        <title>Genomic Encyclopedia of Type Strains, Phase IV (KMG-IV): sequencing the most valuable type-strain genomes for metagenomic binning, comparative biology and taxonomic classification.</title>
        <authorList>
            <person name="Goeker M."/>
        </authorList>
    </citation>
    <scope>NUCLEOTIDE SEQUENCE [LARGE SCALE GENOMIC DNA]</scope>
    <source>
        <strain evidence="1 2">DSM 101791</strain>
    </source>
</reference>
<dbReference type="AlphaFoldDB" id="A0A7W8GC60"/>
<protein>
    <submittedName>
        <fullName evidence="1">Tetratricopeptide (TPR) repeat protein</fullName>
    </submittedName>
</protein>
<gene>
    <name evidence="1" type="ORF">HNQ09_000053</name>
</gene>
<accession>A0A7W8GC60</accession>
<organism evidence="1 2">
    <name type="scientific">Deinococcus budaensis</name>
    <dbReference type="NCBI Taxonomy" id="1665626"/>
    <lineage>
        <taxon>Bacteria</taxon>
        <taxon>Thermotogati</taxon>
        <taxon>Deinococcota</taxon>
        <taxon>Deinococci</taxon>
        <taxon>Deinococcales</taxon>
        <taxon>Deinococcaceae</taxon>
        <taxon>Deinococcus</taxon>
    </lineage>
</organism>
<dbReference type="Proteomes" id="UP000525389">
    <property type="component" value="Unassembled WGS sequence"/>
</dbReference>
<name>A0A7W8GC60_9DEIO</name>
<sequence length="238" mass="24071">MTLAAVHAALEGGDDPGALAALHALTSPVPAGAAALALHLGCPRLAARWAGETGDSLTLAAAQLRLGASAQALATLEAQPGTARPALLRARAGWQLRSPQAPDLAHHARTLARQQGDAGALVAAATLLGEMLLPGDARAALRALAEGLKVAELTAQAADAHLLAVLAHAQAALGSRPKAARTAEKAMDRSPPRSPARVLALLALERRAEARAEAAAGELAAVWWRDLAGPAAPVRHGP</sequence>
<evidence type="ECO:0000313" key="1">
    <source>
        <dbReference type="EMBL" id="MBB5232636.1"/>
    </source>
</evidence>
<comment type="caution">
    <text evidence="1">The sequence shown here is derived from an EMBL/GenBank/DDBJ whole genome shotgun (WGS) entry which is preliminary data.</text>
</comment>
<dbReference type="RefSeq" id="WP_343057542.1">
    <property type="nucleotide sequence ID" value="NZ_JACHFN010000001.1"/>
</dbReference>
<proteinExistence type="predicted"/>
<keyword evidence="2" id="KW-1185">Reference proteome</keyword>
<dbReference type="EMBL" id="JACHFN010000001">
    <property type="protein sequence ID" value="MBB5232636.1"/>
    <property type="molecule type" value="Genomic_DNA"/>
</dbReference>
<evidence type="ECO:0000313" key="2">
    <source>
        <dbReference type="Proteomes" id="UP000525389"/>
    </source>
</evidence>